<dbReference type="Proteomes" id="UP000284395">
    <property type="component" value="Unassembled WGS sequence"/>
</dbReference>
<feature type="transmembrane region" description="Helical" evidence="1">
    <location>
        <begin position="12"/>
        <end position="32"/>
    </location>
</feature>
<comment type="caution">
    <text evidence="2">The sequence shown here is derived from an EMBL/GenBank/DDBJ whole genome shotgun (WGS) entry which is preliminary data.</text>
</comment>
<protein>
    <submittedName>
        <fullName evidence="2">Uncharacterized protein</fullName>
    </submittedName>
</protein>
<keyword evidence="3" id="KW-1185">Reference proteome</keyword>
<reference evidence="2 3" key="1">
    <citation type="submission" date="2018-09" db="EMBL/GenBank/DDBJ databases">
        <title>Altererythrobacter spongiae sp. nov., isolated from a marine sponge.</title>
        <authorList>
            <person name="Zhuang L."/>
            <person name="Luo L."/>
        </authorList>
    </citation>
    <scope>NUCLEOTIDE SEQUENCE [LARGE SCALE GENOMIC DNA]</scope>
    <source>
        <strain evidence="2 3">HN-Y73</strain>
    </source>
</reference>
<keyword evidence="1" id="KW-1133">Transmembrane helix</keyword>
<dbReference type="AlphaFoldDB" id="A0A420ERJ8"/>
<sequence length="84" mass="9061">MADGASLKGGYFPITAIIAAISASACIASQALRAAHEQYIHHGFIGFAICRLADRKMEGERSSESISQAVKLLVNPSRERSRTR</sequence>
<organism evidence="2 3">
    <name type="scientific">Altericroceibacterium spongiae</name>
    <dbReference type="NCBI Taxonomy" id="2320269"/>
    <lineage>
        <taxon>Bacteria</taxon>
        <taxon>Pseudomonadati</taxon>
        <taxon>Pseudomonadota</taxon>
        <taxon>Alphaproteobacteria</taxon>
        <taxon>Sphingomonadales</taxon>
        <taxon>Erythrobacteraceae</taxon>
        <taxon>Altericroceibacterium</taxon>
    </lineage>
</organism>
<proteinExistence type="predicted"/>
<evidence type="ECO:0000256" key="1">
    <source>
        <dbReference type="SAM" id="Phobius"/>
    </source>
</evidence>
<keyword evidence="1" id="KW-0472">Membrane</keyword>
<accession>A0A420ERJ8</accession>
<dbReference type="EMBL" id="RAPF01000001">
    <property type="protein sequence ID" value="RKF23305.1"/>
    <property type="molecule type" value="Genomic_DNA"/>
</dbReference>
<evidence type="ECO:0000313" key="2">
    <source>
        <dbReference type="EMBL" id="RKF23305.1"/>
    </source>
</evidence>
<keyword evidence="1" id="KW-0812">Transmembrane</keyword>
<gene>
    <name evidence="2" type="ORF">D6851_02185</name>
</gene>
<name>A0A420ERJ8_9SPHN</name>
<evidence type="ECO:0000313" key="3">
    <source>
        <dbReference type="Proteomes" id="UP000284395"/>
    </source>
</evidence>